<sequence length="113" mass="12626">MSVFEFHDGGTTLFFEQAVKFDAHEILKDHGSRLHRRAVRNAVFTRGYSTGATRQSIHLTVGRDEARVKTGTDYSGYVEVGTRKMEAQPYMGPALEETIPDFVADLEKGMTGK</sequence>
<dbReference type="NCBIfam" id="TIGR01725">
    <property type="entry name" value="phge_HK97_gp10"/>
    <property type="match status" value="1"/>
</dbReference>
<reference evidence="1" key="1">
    <citation type="journal article" date="2021" name="Proc. Natl. Acad. Sci. U.S.A.">
        <title>A Catalog of Tens of Thousands of Viruses from Human Metagenomes Reveals Hidden Associations with Chronic Diseases.</title>
        <authorList>
            <person name="Tisza M.J."/>
            <person name="Buck C.B."/>
        </authorList>
    </citation>
    <scope>NUCLEOTIDE SEQUENCE</scope>
    <source>
        <strain evidence="1">CtM4S20</strain>
    </source>
</reference>
<proteinExistence type="predicted"/>
<dbReference type="EMBL" id="BK015356">
    <property type="protein sequence ID" value="DAE02943.1"/>
    <property type="molecule type" value="Genomic_DNA"/>
</dbReference>
<dbReference type="InterPro" id="IPR010064">
    <property type="entry name" value="HK97-gp10_tail"/>
</dbReference>
<evidence type="ECO:0000313" key="1">
    <source>
        <dbReference type="EMBL" id="DAE02943.1"/>
    </source>
</evidence>
<accession>A0A8S5P716</accession>
<name>A0A8S5P716_9CAUD</name>
<organism evidence="1">
    <name type="scientific">Siphoviridae sp. ctM4S20</name>
    <dbReference type="NCBI Taxonomy" id="2825458"/>
    <lineage>
        <taxon>Viruses</taxon>
        <taxon>Duplodnaviria</taxon>
        <taxon>Heunggongvirae</taxon>
        <taxon>Uroviricota</taxon>
        <taxon>Caudoviricetes</taxon>
    </lineage>
</organism>
<protein>
    <submittedName>
        <fullName evidence="1">Tail component</fullName>
    </submittedName>
</protein>